<organism evidence="2 3">
    <name type="scientific">Eumeta variegata</name>
    <name type="common">Bagworm moth</name>
    <name type="synonym">Eumeta japonica</name>
    <dbReference type="NCBI Taxonomy" id="151549"/>
    <lineage>
        <taxon>Eukaryota</taxon>
        <taxon>Metazoa</taxon>
        <taxon>Ecdysozoa</taxon>
        <taxon>Arthropoda</taxon>
        <taxon>Hexapoda</taxon>
        <taxon>Insecta</taxon>
        <taxon>Pterygota</taxon>
        <taxon>Neoptera</taxon>
        <taxon>Endopterygota</taxon>
        <taxon>Lepidoptera</taxon>
        <taxon>Glossata</taxon>
        <taxon>Ditrysia</taxon>
        <taxon>Tineoidea</taxon>
        <taxon>Psychidae</taxon>
        <taxon>Oiketicinae</taxon>
        <taxon>Eumeta</taxon>
    </lineage>
</organism>
<feature type="region of interest" description="Disordered" evidence="1">
    <location>
        <begin position="116"/>
        <end position="148"/>
    </location>
</feature>
<evidence type="ECO:0000256" key="1">
    <source>
        <dbReference type="SAM" id="MobiDB-lite"/>
    </source>
</evidence>
<keyword evidence="3" id="KW-1185">Reference proteome</keyword>
<reference evidence="2 3" key="1">
    <citation type="journal article" date="2019" name="Commun. Biol.">
        <title>The bagworm genome reveals a unique fibroin gene that provides high tensile strength.</title>
        <authorList>
            <person name="Kono N."/>
            <person name="Nakamura H."/>
            <person name="Ohtoshi R."/>
            <person name="Tomita M."/>
            <person name="Numata K."/>
            <person name="Arakawa K."/>
        </authorList>
    </citation>
    <scope>NUCLEOTIDE SEQUENCE [LARGE SCALE GENOMIC DNA]</scope>
</reference>
<protein>
    <submittedName>
        <fullName evidence="2">General transcription factor II-I repeat domain-containing protein 2A</fullName>
    </submittedName>
</protein>
<name>A0A4C1YSW6_EUMVA</name>
<dbReference type="Proteomes" id="UP000299102">
    <property type="component" value="Unassembled WGS sequence"/>
</dbReference>
<gene>
    <name evidence="2" type="primary">GTF2IRD2</name>
    <name evidence="2" type="ORF">EVAR_67903_1</name>
</gene>
<dbReference type="AlphaFoldDB" id="A0A4C1YSW6"/>
<dbReference type="EMBL" id="BGZK01001405">
    <property type="protein sequence ID" value="GBP79228.1"/>
    <property type="molecule type" value="Genomic_DNA"/>
</dbReference>
<accession>A0A4C1YSW6</accession>
<comment type="caution">
    <text evidence="2">The sequence shown here is derived from an EMBL/GenBank/DDBJ whole genome shotgun (WGS) entry which is preliminary data.</text>
</comment>
<dbReference type="OrthoDB" id="10063846at2759"/>
<proteinExistence type="predicted"/>
<evidence type="ECO:0000313" key="3">
    <source>
        <dbReference type="Proteomes" id="UP000299102"/>
    </source>
</evidence>
<evidence type="ECO:0000313" key="2">
    <source>
        <dbReference type="EMBL" id="GBP79228.1"/>
    </source>
</evidence>
<sequence length="148" mass="16431">MAARRAPRVHIPAPPTCTCESAFVYPDYDVRNVIGRAEDVRAERGLPCVCISSGCRRLCPGYLRTRREVQLAIFIRSLDKEFIVTEESLELQPLKGTTIGENIFNEVQKQLKLEQEAKSKPGSGIPGPKLRTGVGSKPNVRPRLESKA</sequence>